<feature type="transmembrane region" description="Helical" evidence="5">
    <location>
        <begin position="74"/>
        <end position="92"/>
    </location>
</feature>
<sequence length="213" mass="23818">MSAHQTLFHAVALTALSYPYVIMNSFDTKASLSFGGRMMHLTIIGLGITWVLTAIALVNDLVANKAVTHLRHTVLALAFPLETVITLFYWGIRSHNKNLLVNPDDPDIGLFGDCSFHLIPGMVVWLELCCFSPAFRRQSRHLVTLMLFTIAYGAWVQLCYHMNGFWAYPFLSALTHSYRLAFYVTCGVIACGAYLLGANMHTLLHPLPQKKSL</sequence>
<dbReference type="GO" id="GO:0016020">
    <property type="term" value="C:membrane"/>
    <property type="evidence" value="ECO:0007669"/>
    <property type="project" value="InterPro"/>
</dbReference>
<dbReference type="EMBL" id="KZ992757">
    <property type="protein sequence ID" value="RKP07155.1"/>
    <property type="molecule type" value="Genomic_DNA"/>
</dbReference>
<accession>A0A4P9XMN6</accession>
<keyword evidence="7" id="KW-1185">Reference proteome</keyword>
<dbReference type="PANTHER" id="PTHR10989:SF16">
    <property type="entry name" value="AT02829P-RELATED"/>
    <property type="match status" value="1"/>
</dbReference>
<comment type="subcellular location">
    <subcellularLocation>
        <location evidence="1">Endomembrane system</location>
        <topology evidence="1">Multi-pass membrane protein</topology>
    </subcellularLocation>
</comment>
<feature type="transmembrane region" description="Helical" evidence="5">
    <location>
        <begin position="180"/>
        <end position="204"/>
    </location>
</feature>
<dbReference type="Proteomes" id="UP000271241">
    <property type="component" value="Unassembled WGS sequence"/>
</dbReference>
<feature type="transmembrane region" description="Helical" evidence="5">
    <location>
        <begin position="142"/>
        <end position="168"/>
    </location>
</feature>
<feature type="transmembrane region" description="Helical" evidence="5">
    <location>
        <begin position="41"/>
        <end position="62"/>
    </location>
</feature>
<dbReference type="Pfam" id="PF04750">
    <property type="entry name" value="Far-17a_AIG1"/>
    <property type="match status" value="1"/>
</dbReference>
<dbReference type="AlphaFoldDB" id="A0A4P9XMN6"/>
<evidence type="ECO:0000256" key="3">
    <source>
        <dbReference type="ARBA" id="ARBA00022989"/>
    </source>
</evidence>
<proteinExistence type="predicted"/>
<keyword evidence="3 5" id="KW-1133">Transmembrane helix</keyword>
<evidence type="ECO:0000256" key="4">
    <source>
        <dbReference type="ARBA" id="ARBA00023136"/>
    </source>
</evidence>
<evidence type="ECO:0000256" key="2">
    <source>
        <dbReference type="ARBA" id="ARBA00022692"/>
    </source>
</evidence>
<dbReference type="InterPro" id="IPR006838">
    <property type="entry name" value="ADTRP_AIG1"/>
</dbReference>
<dbReference type="OrthoDB" id="1898221at2759"/>
<evidence type="ECO:0000313" key="7">
    <source>
        <dbReference type="Proteomes" id="UP000271241"/>
    </source>
</evidence>
<dbReference type="GO" id="GO:0012505">
    <property type="term" value="C:endomembrane system"/>
    <property type="evidence" value="ECO:0007669"/>
    <property type="project" value="UniProtKB-SubCell"/>
</dbReference>
<gene>
    <name evidence="6" type="ORF">THASP1DRAFT_31026</name>
</gene>
<evidence type="ECO:0000313" key="6">
    <source>
        <dbReference type="EMBL" id="RKP07155.1"/>
    </source>
</evidence>
<keyword evidence="2 5" id="KW-0812">Transmembrane</keyword>
<evidence type="ECO:0000256" key="5">
    <source>
        <dbReference type="SAM" id="Phobius"/>
    </source>
</evidence>
<dbReference type="PANTHER" id="PTHR10989">
    <property type="entry name" value="ANDROGEN-INDUCED PROTEIN 1-RELATED"/>
    <property type="match status" value="1"/>
</dbReference>
<name>A0A4P9XMN6_9FUNG</name>
<keyword evidence="4 5" id="KW-0472">Membrane</keyword>
<protein>
    <submittedName>
        <fullName evidence="6">FAR-17a/AIG1-like protein</fullName>
    </submittedName>
</protein>
<reference evidence="7" key="1">
    <citation type="journal article" date="2018" name="Nat. Microbiol.">
        <title>Leveraging single-cell genomics to expand the fungal tree of life.</title>
        <authorList>
            <person name="Ahrendt S.R."/>
            <person name="Quandt C.A."/>
            <person name="Ciobanu D."/>
            <person name="Clum A."/>
            <person name="Salamov A."/>
            <person name="Andreopoulos B."/>
            <person name="Cheng J.F."/>
            <person name="Woyke T."/>
            <person name="Pelin A."/>
            <person name="Henrissat B."/>
            <person name="Reynolds N.K."/>
            <person name="Benny G.L."/>
            <person name="Smith M.E."/>
            <person name="James T.Y."/>
            <person name="Grigoriev I.V."/>
        </authorList>
    </citation>
    <scope>NUCLEOTIDE SEQUENCE [LARGE SCALE GENOMIC DNA]</scope>
    <source>
        <strain evidence="7">RSA 1356</strain>
    </source>
</reference>
<evidence type="ECO:0000256" key="1">
    <source>
        <dbReference type="ARBA" id="ARBA00004127"/>
    </source>
</evidence>
<feature type="transmembrane region" description="Helical" evidence="5">
    <location>
        <begin position="116"/>
        <end position="135"/>
    </location>
</feature>
<organism evidence="6 7">
    <name type="scientific">Thamnocephalis sphaerospora</name>
    <dbReference type="NCBI Taxonomy" id="78915"/>
    <lineage>
        <taxon>Eukaryota</taxon>
        <taxon>Fungi</taxon>
        <taxon>Fungi incertae sedis</taxon>
        <taxon>Zoopagomycota</taxon>
        <taxon>Zoopagomycotina</taxon>
        <taxon>Zoopagomycetes</taxon>
        <taxon>Zoopagales</taxon>
        <taxon>Sigmoideomycetaceae</taxon>
        <taxon>Thamnocephalis</taxon>
    </lineage>
</organism>